<dbReference type="Proteomes" id="UP001162029">
    <property type="component" value="Unassembled WGS sequence"/>
</dbReference>
<evidence type="ECO:0000313" key="1">
    <source>
        <dbReference type="EMBL" id="CAI5730342.1"/>
    </source>
</evidence>
<organism evidence="1 2">
    <name type="scientific">Peronospora destructor</name>
    <dbReference type="NCBI Taxonomy" id="86335"/>
    <lineage>
        <taxon>Eukaryota</taxon>
        <taxon>Sar</taxon>
        <taxon>Stramenopiles</taxon>
        <taxon>Oomycota</taxon>
        <taxon>Peronosporomycetes</taxon>
        <taxon>Peronosporales</taxon>
        <taxon>Peronosporaceae</taxon>
        <taxon>Peronospora</taxon>
    </lineage>
</organism>
<sequence length="108" mass="12109">MAFQQSWVMSSRTKTILDTVSTLKNPSAENAAEKPKTAYQEMESVAVYMYTLVQCYKIDESLCDHRHKSPVAEQTHVVCEASSRPAATALTNQTACRREIIFSPKHAN</sequence>
<dbReference type="EMBL" id="CANTFM010000807">
    <property type="protein sequence ID" value="CAI5730342.1"/>
    <property type="molecule type" value="Genomic_DNA"/>
</dbReference>
<reference evidence="1" key="1">
    <citation type="submission" date="2022-12" db="EMBL/GenBank/DDBJ databases">
        <authorList>
            <person name="Webb A."/>
        </authorList>
    </citation>
    <scope>NUCLEOTIDE SEQUENCE</scope>
    <source>
        <strain evidence="1">Pd1</strain>
    </source>
</reference>
<accession>A0AAV0U0F2</accession>
<comment type="caution">
    <text evidence="1">The sequence shown here is derived from an EMBL/GenBank/DDBJ whole genome shotgun (WGS) entry which is preliminary data.</text>
</comment>
<name>A0AAV0U0F2_9STRA</name>
<dbReference type="AlphaFoldDB" id="A0AAV0U0F2"/>
<protein>
    <submittedName>
        <fullName evidence="1">Uncharacterized protein</fullName>
    </submittedName>
</protein>
<keyword evidence="2" id="KW-1185">Reference proteome</keyword>
<evidence type="ECO:0000313" key="2">
    <source>
        <dbReference type="Proteomes" id="UP001162029"/>
    </source>
</evidence>
<proteinExistence type="predicted"/>
<gene>
    <name evidence="1" type="ORF">PDE001_LOCUS4479</name>
</gene>